<evidence type="ECO:0000256" key="4">
    <source>
        <dbReference type="RuleBase" id="RU362032"/>
    </source>
</evidence>
<dbReference type="PANTHER" id="PTHR35530:SF1">
    <property type="entry name" value="2-HYDROXYMUCONATE TAUTOMERASE"/>
    <property type="match status" value="1"/>
</dbReference>
<dbReference type="InterPro" id="IPR014347">
    <property type="entry name" value="Tautomerase/MIF_sf"/>
</dbReference>
<dbReference type="EMBL" id="FNAN01000001">
    <property type="protein sequence ID" value="SDD44669.1"/>
    <property type="molecule type" value="Genomic_DNA"/>
</dbReference>
<evidence type="ECO:0000256" key="2">
    <source>
        <dbReference type="ARBA" id="ARBA00023235"/>
    </source>
</evidence>
<dbReference type="SUPFAM" id="SSF55331">
    <property type="entry name" value="Tautomerase/MIF"/>
    <property type="match status" value="1"/>
</dbReference>
<organism evidence="6 7">
    <name type="scientific">Dyadobacter soli</name>
    <dbReference type="NCBI Taxonomy" id="659014"/>
    <lineage>
        <taxon>Bacteria</taxon>
        <taxon>Pseudomonadati</taxon>
        <taxon>Bacteroidota</taxon>
        <taxon>Cytophagia</taxon>
        <taxon>Cytophagales</taxon>
        <taxon>Spirosomataceae</taxon>
        <taxon>Dyadobacter</taxon>
    </lineage>
</organism>
<evidence type="ECO:0000256" key="1">
    <source>
        <dbReference type="ARBA" id="ARBA00006723"/>
    </source>
</evidence>
<dbReference type="STRING" id="659014.SAMN04487996_10155"/>
<dbReference type="InterPro" id="IPR004370">
    <property type="entry name" value="4-OT-like_dom"/>
</dbReference>
<gene>
    <name evidence="6" type="ORF">SAMN04487996_10155</name>
</gene>
<dbReference type="GO" id="GO:0016853">
    <property type="term" value="F:isomerase activity"/>
    <property type="evidence" value="ECO:0007669"/>
    <property type="project" value="UniProtKB-UniRule"/>
</dbReference>
<sequence length="94" mass="10462">MSNRSNGLTTNTLVTLLKTEIMPYVKIEVTREGVTREQKQALIAGVTGLITEVLDKDPHLTHVVIQEVELDDWGYAGEQVSVLREKGITATRNQ</sequence>
<dbReference type="Pfam" id="PF01361">
    <property type="entry name" value="Tautomerase"/>
    <property type="match status" value="1"/>
</dbReference>
<dbReference type="PANTHER" id="PTHR35530">
    <property type="entry name" value="TAUTOMERASE-RELATED"/>
    <property type="match status" value="1"/>
</dbReference>
<protein>
    <recommendedName>
        <fullName evidence="4">Tautomerase</fullName>
        <ecNumber evidence="4">5.3.2.-</ecNumber>
    </recommendedName>
</protein>
<accession>A0A1G6UTN0</accession>
<evidence type="ECO:0000313" key="6">
    <source>
        <dbReference type="EMBL" id="SDD44669.1"/>
    </source>
</evidence>
<name>A0A1G6UTN0_9BACT</name>
<feature type="domain" description="4-oxalocrotonate tautomerase-like" evidence="5">
    <location>
        <begin position="23"/>
        <end position="81"/>
    </location>
</feature>
<evidence type="ECO:0000256" key="3">
    <source>
        <dbReference type="PIRSR" id="PIRSR618191-1"/>
    </source>
</evidence>
<dbReference type="Gene3D" id="3.30.429.10">
    <property type="entry name" value="Macrophage Migration Inhibitory Factor"/>
    <property type="match status" value="1"/>
</dbReference>
<proteinExistence type="inferred from homology"/>
<feature type="active site" description="Proton acceptor; via imino nitrogen" evidence="3">
    <location>
        <position position="23"/>
    </location>
</feature>
<evidence type="ECO:0000313" key="7">
    <source>
        <dbReference type="Proteomes" id="UP000198748"/>
    </source>
</evidence>
<keyword evidence="7" id="KW-1185">Reference proteome</keyword>
<comment type="similarity">
    <text evidence="1 4">Belongs to the 4-oxalocrotonate tautomerase family.</text>
</comment>
<dbReference type="Proteomes" id="UP000198748">
    <property type="component" value="Unassembled WGS sequence"/>
</dbReference>
<dbReference type="InterPro" id="IPR018191">
    <property type="entry name" value="4-OT"/>
</dbReference>
<dbReference type="EC" id="5.3.2.-" evidence="4"/>
<evidence type="ECO:0000259" key="5">
    <source>
        <dbReference type="Pfam" id="PF01361"/>
    </source>
</evidence>
<reference evidence="7" key="1">
    <citation type="submission" date="2016-10" db="EMBL/GenBank/DDBJ databases">
        <authorList>
            <person name="Varghese N."/>
            <person name="Submissions S."/>
        </authorList>
    </citation>
    <scope>NUCLEOTIDE SEQUENCE [LARGE SCALE GENOMIC DNA]</scope>
    <source>
        <strain evidence="7">DSM 25329</strain>
    </source>
</reference>
<dbReference type="AlphaFoldDB" id="A0A1G6UTN0"/>
<dbReference type="NCBIfam" id="TIGR00013">
    <property type="entry name" value="taut"/>
    <property type="match status" value="1"/>
</dbReference>
<keyword evidence="2 4" id="KW-0413">Isomerase</keyword>